<dbReference type="InterPro" id="IPR056535">
    <property type="entry name" value="TPR_NUP160_M"/>
</dbReference>
<dbReference type="EMBL" id="UYRT01005277">
    <property type="protein sequence ID" value="VDK38347.1"/>
    <property type="molecule type" value="Genomic_DNA"/>
</dbReference>
<dbReference type="GO" id="GO:0005643">
    <property type="term" value="C:nuclear pore"/>
    <property type="evidence" value="ECO:0007669"/>
    <property type="project" value="TreeGrafter"/>
</dbReference>
<feature type="region of interest" description="Disordered" evidence="1">
    <location>
        <begin position="1"/>
        <end position="88"/>
    </location>
</feature>
<reference evidence="3 4" key="2">
    <citation type="submission" date="2018-11" db="EMBL/GenBank/DDBJ databases">
        <authorList>
            <consortium name="Pathogen Informatics"/>
        </authorList>
    </citation>
    <scope>NUCLEOTIDE SEQUENCE [LARGE SCALE GENOMIC DNA]</scope>
</reference>
<keyword evidence="4" id="KW-1185">Reference proteome</keyword>
<organism evidence="5">
    <name type="scientific">Gongylonema pulchrum</name>
    <dbReference type="NCBI Taxonomy" id="637853"/>
    <lineage>
        <taxon>Eukaryota</taxon>
        <taxon>Metazoa</taxon>
        <taxon>Ecdysozoa</taxon>
        <taxon>Nematoda</taxon>
        <taxon>Chromadorea</taxon>
        <taxon>Rhabditida</taxon>
        <taxon>Spirurina</taxon>
        <taxon>Spiruromorpha</taxon>
        <taxon>Spiruroidea</taxon>
        <taxon>Gongylonematidae</taxon>
        <taxon>Gongylonema</taxon>
    </lineage>
</organism>
<evidence type="ECO:0000313" key="3">
    <source>
        <dbReference type="EMBL" id="VDK38347.1"/>
    </source>
</evidence>
<sequence length="354" mass="41585">GFELHDFDDYDEQNDFEDEELVGEEEDSEDWQSETDENEEEMEEGEEEVDEPIEMGAEVGERNREDEEHEEERKAGKDEGDILQDPPPPAAYFTCFVDRIVRDSMIVLWPESTAMVLARFLADNDQYKALLAYCHLNEPYLKELCSAFRFFEGIALIGLKEPEKAMQSFLDAVEGVRREDQALNRTLNTRGVDPSRPFTVVKYILKVMTIVERHGFPDLLVRLSRIALREAERDRTGVERFLPKLHVNLFKSELRTEQYEEAMKSILNNPYKDNARTCLREMMAKLVEQKLTNTIVEMFYFTMEREAVEILREYARASNVKKDGFFYELLYAFHMHRSSFQRVDWISECKNLSI</sequence>
<protein>
    <submittedName>
        <fullName evidence="5">Programmed cell death protein</fullName>
    </submittedName>
</protein>
<evidence type="ECO:0000256" key="1">
    <source>
        <dbReference type="SAM" id="MobiDB-lite"/>
    </source>
</evidence>
<proteinExistence type="predicted"/>
<reference evidence="5" key="1">
    <citation type="submission" date="2016-06" db="UniProtKB">
        <authorList>
            <consortium name="WormBaseParasite"/>
        </authorList>
    </citation>
    <scope>IDENTIFICATION</scope>
</reference>
<accession>A0A183D388</accession>
<dbReference type="GO" id="GO:0017056">
    <property type="term" value="F:structural constituent of nuclear pore"/>
    <property type="evidence" value="ECO:0007669"/>
    <property type="project" value="TreeGrafter"/>
</dbReference>
<dbReference type="WBParaSite" id="GPUH_0000318401-mRNA-1">
    <property type="protein sequence ID" value="GPUH_0000318401-mRNA-1"/>
    <property type="gene ID" value="GPUH_0000318401"/>
</dbReference>
<evidence type="ECO:0000259" key="2">
    <source>
        <dbReference type="Pfam" id="PF23354"/>
    </source>
</evidence>
<gene>
    <name evidence="3" type="ORF">GPUH_LOCUS3179</name>
</gene>
<dbReference type="Proteomes" id="UP000271098">
    <property type="component" value="Unassembled WGS sequence"/>
</dbReference>
<feature type="domain" description="NUP160 middle TPR" evidence="2">
    <location>
        <begin position="109"/>
        <end position="341"/>
    </location>
</feature>
<dbReference type="PANTHER" id="PTHR21286:SF0">
    <property type="entry name" value="NUCLEAR PORE COMPLEX PROTEIN NUP160"/>
    <property type="match status" value="1"/>
</dbReference>
<feature type="compositionally biased region" description="Basic and acidic residues" evidence="1">
    <location>
        <begin position="59"/>
        <end position="80"/>
    </location>
</feature>
<dbReference type="AlphaFoldDB" id="A0A183D388"/>
<evidence type="ECO:0000313" key="5">
    <source>
        <dbReference type="WBParaSite" id="GPUH_0000318401-mRNA-1"/>
    </source>
</evidence>
<dbReference type="Pfam" id="PF23354">
    <property type="entry name" value="TPR_NUP160_120_M"/>
    <property type="match status" value="1"/>
</dbReference>
<dbReference type="PANTHER" id="PTHR21286">
    <property type="entry name" value="NUCLEAR PORE COMPLEX PROTEIN NUP160"/>
    <property type="match status" value="1"/>
</dbReference>
<feature type="compositionally biased region" description="Acidic residues" evidence="1">
    <location>
        <begin position="8"/>
        <end position="53"/>
    </location>
</feature>
<dbReference type="OrthoDB" id="5792595at2759"/>
<dbReference type="InterPro" id="IPR021717">
    <property type="entry name" value="Nucleoporin_Nup160"/>
</dbReference>
<evidence type="ECO:0000313" key="4">
    <source>
        <dbReference type="Proteomes" id="UP000271098"/>
    </source>
</evidence>
<name>A0A183D388_9BILA</name>